<protein>
    <recommendedName>
        <fullName evidence="2">G domain-containing protein</fullName>
    </recommendedName>
</protein>
<dbReference type="InterPro" id="IPR027417">
    <property type="entry name" value="P-loop_NTPase"/>
</dbReference>
<feature type="coiled-coil region" evidence="1">
    <location>
        <begin position="234"/>
        <end position="287"/>
    </location>
</feature>
<dbReference type="STRING" id="436010.A0A166MCI4"/>
<dbReference type="CDD" id="cd00882">
    <property type="entry name" value="Ras_like_GTPase"/>
    <property type="match status" value="1"/>
</dbReference>
<evidence type="ECO:0000259" key="2">
    <source>
        <dbReference type="Pfam" id="PF01926"/>
    </source>
</evidence>
<organism evidence="3 4">
    <name type="scientific">Athelia psychrophila</name>
    <dbReference type="NCBI Taxonomy" id="1759441"/>
    <lineage>
        <taxon>Eukaryota</taxon>
        <taxon>Fungi</taxon>
        <taxon>Dikarya</taxon>
        <taxon>Basidiomycota</taxon>
        <taxon>Agaricomycotina</taxon>
        <taxon>Agaricomycetes</taxon>
        <taxon>Agaricomycetidae</taxon>
        <taxon>Atheliales</taxon>
        <taxon>Atheliaceae</taxon>
        <taxon>Athelia</taxon>
    </lineage>
</organism>
<dbReference type="SUPFAM" id="SSF52540">
    <property type="entry name" value="P-loop containing nucleoside triphosphate hydrolases"/>
    <property type="match status" value="1"/>
</dbReference>
<sequence length="390" mass="43536">MSSTSGATTKTQGPKTLAAGNNEIVIAVMGATGSGKTTFINLVSGSNLRVGQGLQSCTSVVQATAPFDLDGRKILLLDTPGFDDTTKSDSDILSLIAHFLSTTYQQGVKLSGVIYMHRISDFRMGGIAMRNFTMFKQLCGGDFLKNVAIVTSMWSEVTASIGEAREAELRDQEMFFKPVLEQGARLLRLDRNVESGQAIVRSMIRQRPTALQIQRELVDQRLDLAETAAGEELNRDIAAQVRAHREELKAMQLEMRTAIQARDEQTRKELEESSNKLKLEMARLQADSRKLVVDYAEEKIRMERQVQEMVETTRGEVDRVTSDCRQQMEDLQRRFQLTERNSAVEKSDIQYQMQNLQHIIEDRAANSGGGTLGNILGQVGWIIGIVLRFI</sequence>
<reference evidence="3 4" key="1">
    <citation type="journal article" date="2016" name="Mol. Biol. Evol.">
        <title>Comparative Genomics of Early-Diverging Mushroom-Forming Fungi Provides Insights into the Origins of Lignocellulose Decay Capabilities.</title>
        <authorList>
            <person name="Nagy L.G."/>
            <person name="Riley R."/>
            <person name="Tritt A."/>
            <person name="Adam C."/>
            <person name="Daum C."/>
            <person name="Floudas D."/>
            <person name="Sun H."/>
            <person name="Yadav J.S."/>
            <person name="Pangilinan J."/>
            <person name="Larsson K.H."/>
            <person name="Matsuura K."/>
            <person name="Barry K."/>
            <person name="Labutti K."/>
            <person name="Kuo R."/>
            <person name="Ohm R.A."/>
            <person name="Bhattacharya S.S."/>
            <person name="Shirouzu T."/>
            <person name="Yoshinaga Y."/>
            <person name="Martin F.M."/>
            <person name="Grigoriev I.V."/>
            <person name="Hibbett D.S."/>
        </authorList>
    </citation>
    <scope>NUCLEOTIDE SEQUENCE [LARGE SCALE GENOMIC DNA]</scope>
    <source>
        <strain evidence="3 4">CBS 109695</strain>
    </source>
</reference>
<dbReference type="AlphaFoldDB" id="A0A166MCI4"/>
<dbReference type="OrthoDB" id="8954335at2759"/>
<proteinExistence type="predicted"/>
<accession>A0A166MCI4</accession>
<keyword evidence="1" id="KW-0175">Coiled coil</keyword>
<dbReference type="EMBL" id="KV417530">
    <property type="protein sequence ID" value="KZP23859.1"/>
    <property type="molecule type" value="Genomic_DNA"/>
</dbReference>
<keyword evidence="4" id="KW-1185">Reference proteome</keyword>
<dbReference type="Pfam" id="PF01926">
    <property type="entry name" value="MMR_HSR1"/>
    <property type="match status" value="1"/>
</dbReference>
<dbReference type="GO" id="GO:0005525">
    <property type="term" value="F:GTP binding"/>
    <property type="evidence" value="ECO:0007669"/>
    <property type="project" value="InterPro"/>
</dbReference>
<evidence type="ECO:0000313" key="4">
    <source>
        <dbReference type="Proteomes" id="UP000076532"/>
    </source>
</evidence>
<name>A0A166MCI4_9AGAM</name>
<feature type="domain" description="G" evidence="2">
    <location>
        <begin position="26"/>
        <end position="100"/>
    </location>
</feature>
<evidence type="ECO:0000313" key="3">
    <source>
        <dbReference type="EMBL" id="KZP23859.1"/>
    </source>
</evidence>
<gene>
    <name evidence="3" type="ORF">FIBSPDRAFT_1042693</name>
</gene>
<dbReference type="Proteomes" id="UP000076532">
    <property type="component" value="Unassembled WGS sequence"/>
</dbReference>
<dbReference type="InterPro" id="IPR006073">
    <property type="entry name" value="GTP-bd"/>
</dbReference>
<evidence type="ECO:0000256" key="1">
    <source>
        <dbReference type="SAM" id="Coils"/>
    </source>
</evidence>
<dbReference type="Gene3D" id="3.40.50.300">
    <property type="entry name" value="P-loop containing nucleotide triphosphate hydrolases"/>
    <property type="match status" value="1"/>
</dbReference>